<evidence type="ECO:0000313" key="8">
    <source>
        <dbReference type="Proteomes" id="UP000178319"/>
    </source>
</evidence>
<dbReference type="InterPro" id="IPR029044">
    <property type="entry name" value="Nucleotide-diphossugar_trans"/>
</dbReference>
<dbReference type="PANTHER" id="PTHR43646">
    <property type="entry name" value="GLYCOSYLTRANSFERASE"/>
    <property type="match status" value="1"/>
</dbReference>
<keyword evidence="4" id="KW-0808">Transferase</keyword>
<evidence type="ECO:0000259" key="6">
    <source>
        <dbReference type="Pfam" id="PF00535"/>
    </source>
</evidence>
<proteinExistence type="predicted"/>
<name>A0A1G1V729_9BACT</name>
<evidence type="ECO:0000256" key="4">
    <source>
        <dbReference type="ARBA" id="ARBA00022679"/>
    </source>
</evidence>
<dbReference type="InterPro" id="IPR001173">
    <property type="entry name" value="Glyco_trans_2-like"/>
</dbReference>
<evidence type="ECO:0000313" key="7">
    <source>
        <dbReference type="EMBL" id="OGY11176.1"/>
    </source>
</evidence>
<keyword evidence="3" id="KW-0328">Glycosyltransferase</keyword>
<evidence type="ECO:0000256" key="3">
    <source>
        <dbReference type="ARBA" id="ARBA00022676"/>
    </source>
</evidence>
<dbReference type="PANTHER" id="PTHR43646:SF2">
    <property type="entry name" value="GLYCOSYLTRANSFERASE 2-LIKE DOMAIN-CONTAINING PROTEIN"/>
    <property type="match status" value="1"/>
</dbReference>
<comment type="subcellular location">
    <subcellularLocation>
        <location evidence="1">Cell membrane</location>
    </subcellularLocation>
</comment>
<dbReference type="Proteomes" id="UP000178319">
    <property type="component" value="Unassembled WGS sequence"/>
</dbReference>
<dbReference type="AlphaFoldDB" id="A0A1G1V729"/>
<keyword evidence="5" id="KW-0472">Membrane</keyword>
<dbReference type="SUPFAM" id="SSF53448">
    <property type="entry name" value="Nucleotide-diphospho-sugar transferases"/>
    <property type="match status" value="1"/>
</dbReference>
<comment type="caution">
    <text evidence="7">The sequence shown here is derived from an EMBL/GenBank/DDBJ whole genome shotgun (WGS) entry which is preliminary data.</text>
</comment>
<dbReference type="STRING" id="1797516.A3D26_04770"/>
<dbReference type="GO" id="GO:0005886">
    <property type="term" value="C:plasma membrane"/>
    <property type="evidence" value="ECO:0007669"/>
    <property type="project" value="UniProtKB-SubCell"/>
</dbReference>
<evidence type="ECO:0000256" key="5">
    <source>
        <dbReference type="ARBA" id="ARBA00023136"/>
    </source>
</evidence>
<accession>A0A1G1V729</accession>
<dbReference type="Pfam" id="PF00535">
    <property type="entry name" value="Glycos_transf_2"/>
    <property type="match status" value="1"/>
</dbReference>
<evidence type="ECO:0000256" key="1">
    <source>
        <dbReference type="ARBA" id="ARBA00004236"/>
    </source>
</evidence>
<reference evidence="7 8" key="1">
    <citation type="journal article" date="2016" name="Nat. Commun.">
        <title>Thousands of microbial genomes shed light on interconnected biogeochemical processes in an aquifer system.</title>
        <authorList>
            <person name="Anantharaman K."/>
            <person name="Brown C.T."/>
            <person name="Hug L.A."/>
            <person name="Sharon I."/>
            <person name="Castelle C.J."/>
            <person name="Probst A.J."/>
            <person name="Thomas B.C."/>
            <person name="Singh A."/>
            <person name="Wilkins M.J."/>
            <person name="Karaoz U."/>
            <person name="Brodie E.L."/>
            <person name="Williams K.H."/>
            <person name="Hubbard S.S."/>
            <person name="Banfield J.F."/>
        </authorList>
    </citation>
    <scope>NUCLEOTIDE SEQUENCE [LARGE SCALE GENOMIC DNA]</scope>
</reference>
<feature type="domain" description="Glycosyltransferase 2-like" evidence="6">
    <location>
        <begin position="3"/>
        <end position="165"/>
    </location>
</feature>
<keyword evidence="2" id="KW-1003">Cell membrane</keyword>
<gene>
    <name evidence="7" type="ORF">A3D26_04770</name>
</gene>
<dbReference type="GO" id="GO:0016757">
    <property type="term" value="F:glycosyltransferase activity"/>
    <property type="evidence" value="ECO:0007669"/>
    <property type="project" value="UniProtKB-KW"/>
</dbReference>
<sequence>MISVVIPAYNEEKFIGRSLASLASQKGLQEKFEVIVVDNNSTDKTVGEVLKFKNKLNLRIVKERVKGRGFARRKGFASARGRLILSTDADTVVPSDWIKNTVGYLDREDIAAVTGPAIIDDCSRSTNFIFNLINPSAMFLYKAAFGHCWVYGFNFGVRKELYKKIGGFNPKMDLYEDVDLGKRLNSVGRVKYVRSLTVKFSGRRFKKGFVYGAFPYIKGYVTCFFLKTETVVLDDVR</sequence>
<protein>
    <recommendedName>
        <fullName evidence="6">Glycosyltransferase 2-like domain-containing protein</fullName>
    </recommendedName>
</protein>
<dbReference type="Gene3D" id="3.90.550.10">
    <property type="entry name" value="Spore Coat Polysaccharide Biosynthesis Protein SpsA, Chain A"/>
    <property type="match status" value="1"/>
</dbReference>
<organism evidence="7 8">
    <name type="scientific">Candidatus Blackburnbacteria bacterium RIFCSPHIGHO2_02_FULL_44_20</name>
    <dbReference type="NCBI Taxonomy" id="1797516"/>
    <lineage>
        <taxon>Bacteria</taxon>
        <taxon>Candidatus Blackburniibacteriota</taxon>
    </lineage>
</organism>
<dbReference type="EMBL" id="MHBZ01000022">
    <property type="protein sequence ID" value="OGY11176.1"/>
    <property type="molecule type" value="Genomic_DNA"/>
</dbReference>
<evidence type="ECO:0000256" key="2">
    <source>
        <dbReference type="ARBA" id="ARBA00022475"/>
    </source>
</evidence>